<dbReference type="Gene3D" id="3.10.120.10">
    <property type="entry name" value="Cytochrome b5-like heme/steroid binding domain"/>
    <property type="match status" value="1"/>
</dbReference>
<gene>
    <name evidence="8" type="ORF">H0H81_003783</name>
</gene>
<feature type="domain" description="FMN hydroxy acid dehydrogenase" evidence="7">
    <location>
        <begin position="109"/>
        <end position="475"/>
    </location>
</feature>
<dbReference type="OrthoDB" id="1925334at2759"/>
<dbReference type="InterPro" id="IPR029058">
    <property type="entry name" value="AB_hydrolase_fold"/>
</dbReference>
<dbReference type="Pfam" id="PF01070">
    <property type="entry name" value="FMN_dh"/>
    <property type="match status" value="1"/>
</dbReference>
<evidence type="ECO:0000313" key="8">
    <source>
        <dbReference type="EMBL" id="KAG5654775.1"/>
    </source>
</evidence>
<feature type="domain" description="Cytochrome b5 heme-binding" evidence="6">
    <location>
        <begin position="1"/>
        <end position="78"/>
    </location>
</feature>
<proteinExistence type="predicted"/>
<evidence type="ECO:0000256" key="1">
    <source>
        <dbReference type="ARBA" id="ARBA00001917"/>
    </source>
</evidence>
<evidence type="ECO:0000259" key="7">
    <source>
        <dbReference type="PROSITE" id="PS51349"/>
    </source>
</evidence>
<reference evidence="8" key="1">
    <citation type="submission" date="2021-02" db="EMBL/GenBank/DDBJ databases">
        <authorList>
            <person name="Nieuwenhuis M."/>
            <person name="Van De Peppel L.J.J."/>
        </authorList>
    </citation>
    <scope>NUCLEOTIDE SEQUENCE</scope>
    <source>
        <strain evidence="8">D49</strain>
    </source>
</reference>
<evidence type="ECO:0000256" key="2">
    <source>
        <dbReference type="ARBA" id="ARBA00022617"/>
    </source>
</evidence>
<dbReference type="InterPro" id="IPR001199">
    <property type="entry name" value="Cyt_B5-like_heme/steroid-bd"/>
</dbReference>
<dbReference type="Pfam" id="PF00173">
    <property type="entry name" value="Cyt-b5"/>
    <property type="match status" value="1"/>
</dbReference>
<dbReference type="PROSITE" id="PS50255">
    <property type="entry name" value="CYTOCHROME_B5_2"/>
    <property type="match status" value="1"/>
</dbReference>
<dbReference type="Gene3D" id="3.20.20.70">
    <property type="entry name" value="Aldolase class I"/>
    <property type="match status" value="1"/>
</dbReference>
<name>A0A9P7GWP0_9AGAR</name>
<keyword evidence="4" id="KW-0560">Oxidoreductase</keyword>
<dbReference type="PANTHER" id="PTHR10578">
    <property type="entry name" value="S -2-HYDROXY-ACID OXIDASE-RELATED"/>
    <property type="match status" value="1"/>
</dbReference>
<dbReference type="InterPro" id="IPR036400">
    <property type="entry name" value="Cyt_B5-like_heme/steroid_sf"/>
</dbReference>
<evidence type="ECO:0000256" key="5">
    <source>
        <dbReference type="ARBA" id="ARBA00023004"/>
    </source>
</evidence>
<dbReference type="Pfam" id="PF12697">
    <property type="entry name" value="Abhydrolase_6"/>
    <property type="match status" value="1"/>
</dbReference>
<reference evidence="8" key="2">
    <citation type="submission" date="2021-10" db="EMBL/GenBank/DDBJ databases">
        <title>Phylogenomics reveals ancestral predisposition of the termite-cultivated fungus Termitomyces towards a domesticated lifestyle.</title>
        <authorList>
            <person name="Auxier B."/>
            <person name="Grum-Grzhimaylo A."/>
            <person name="Cardenas M.E."/>
            <person name="Lodge J.D."/>
            <person name="Laessoe T."/>
            <person name="Pedersen O."/>
            <person name="Smith M.E."/>
            <person name="Kuyper T.W."/>
            <person name="Franco-Molano E.A."/>
            <person name="Baroni T.J."/>
            <person name="Aanen D.K."/>
        </authorList>
    </citation>
    <scope>NUCLEOTIDE SEQUENCE</scope>
    <source>
        <strain evidence="8">D49</strain>
    </source>
</reference>
<dbReference type="SUPFAM" id="SSF53474">
    <property type="entry name" value="alpha/beta-Hydrolases"/>
    <property type="match status" value="1"/>
</dbReference>
<keyword evidence="2" id="KW-0349">Heme</keyword>
<dbReference type="PROSITE" id="PS00557">
    <property type="entry name" value="FMN_HYDROXY_ACID_DH_1"/>
    <property type="match status" value="1"/>
</dbReference>
<dbReference type="InterPro" id="IPR000262">
    <property type="entry name" value="FMN-dep_DH"/>
</dbReference>
<dbReference type="CDD" id="cd02922">
    <property type="entry name" value="FCB2_FMN"/>
    <property type="match status" value="1"/>
</dbReference>
<dbReference type="PANTHER" id="PTHR10578:SF148">
    <property type="entry name" value="L-LACTATE DEHYDROGENASE (CYTOCHROME)"/>
    <property type="match status" value="1"/>
</dbReference>
<dbReference type="GO" id="GO:0016491">
    <property type="term" value="F:oxidoreductase activity"/>
    <property type="evidence" value="ECO:0007669"/>
    <property type="project" value="UniProtKB-KW"/>
</dbReference>
<dbReference type="PROSITE" id="PS00191">
    <property type="entry name" value="CYTOCHROME_B5_1"/>
    <property type="match status" value="1"/>
</dbReference>
<keyword evidence="3" id="KW-0479">Metal-binding</keyword>
<comment type="caution">
    <text evidence="8">The sequence shown here is derived from an EMBL/GenBank/DDBJ whole genome shotgun (WGS) entry which is preliminary data.</text>
</comment>
<dbReference type="AlphaFoldDB" id="A0A9P7GWP0"/>
<sequence length="860" mass="95346">MASWTLEQVGKHNSKQSCWVIIENQVYDVTEFLNEHPGGSSIILKYAGRDATRAYTPIHPPDALEKNLPAEKHLGPLDSDAARLVRQAQENRKKTKDELRVEDAQKRRPPLSRILSLADMEAVARQVLSHKALAYYSSSSDDQITYQENARAFSRFFFHARVMRPVSRCDPSTTILGYKSSIPVFISGAALAKLGEANLTKGAAQTDIIQMVSSNASLSYEEIAAAAGPSQALFFQLYKNSNDATAEKRVRDVEKLGYKSIWLTVDALVPGNREKDIRSPWVLDEIDSGKTVFHVDAEEGATAPGDVGFGTAGALIANDDRDMTWEKTIPWLRSITKLPIVVKGIQTVEDAVLAAETGVEGILISNHGGRQLDYSFPPLEVLHRLRKRRPDVFDKLEVYIDGGIERGTDVVKALCLGAKAVGLGRPFLYAQSAYGVPGVVKIVQILEREILTAMRLLGATCVEDLKPEMSPLFTQMAPKFLERVRLGLVIFGGIYVSLVGLLTIPFFQSHTIYFNAVRLPFNAKFDTPEKYGLAPNKTLNLKLRTPDNEVLGAWFILSDHYYQKLPEIPSQIHDHVSLAVKQHPTILFFHGNAATRAFKARVMHYQAYSSRLGANVLAIDYRGFGDSTGKPSESGLVIDARTAWDWLLAQGAKEEDILLVGHSLGTGVVSQLAAQLSDEAVKPRGVVLLSPFSSIRELLNTYHIFGAVPLVKPLAMIPYASELITQALIHRFDTLSFVPRIKCSVLIAHAEDDWDIPHTHSQVLFDAFLGLPSLDLPELFSQEAWDKFSIQREAYASKRSQIVTTWELSNFGTVEEFIDEGRKVVFVRSLVGGHDYLGLQEGVQDFFKRSFSIGPNNQAS</sequence>
<dbReference type="SUPFAM" id="SSF51395">
    <property type="entry name" value="FMN-linked oxidoreductases"/>
    <property type="match status" value="1"/>
</dbReference>
<dbReference type="InterPro" id="IPR018506">
    <property type="entry name" value="Cyt_B5_heme-BS"/>
</dbReference>
<dbReference type="EMBL" id="JABCKI010000001">
    <property type="protein sequence ID" value="KAG5654775.1"/>
    <property type="molecule type" value="Genomic_DNA"/>
</dbReference>
<keyword evidence="9" id="KW-1185">Reference proteome</keyword>
<dbReference type="Proteomes" id="UP000717328">
    <property type="component" value="Unassembled WGS sequence"/>
</dbReference>
<dbReference type="PRINTS" id="PR00363">
    <property type="entry name" value="CYTOCHROMEB5"/>
</dbReference>
<dbReference type="PROSITE" id="PS51349">
    <property type="entry name" value="FMN_HYDROXY_ACID_DH_2"/>
    <property type="match status" value="1"/>
</dbReference>
<dbReference type="InterPro" id="IPR037458">
    <property type="entry name" value="L-MDH/L-LDH_FMN-bd"/>
</dbReference>
<dbReference type="InterPro" id="IPR037396">
    <property type="entry name" value="FMN_HAD"/>
</dbReference>
<dbReference type="GO" id="GO:0046872">
    <property type="term" value="F:metal ion binding"/>
    <property type="evidence" value="ECO:0007669"/>
    <property type="project" value="UniProtKB-KW"/>
</dbReference>
<accession>A0A9P7GWP0</accession>
<dbReference type="InterPro" id="IPR013785">
    <property type="entry name" value="Aldolase_TIM"/>
</dbReference>
<dbReference type="SUPFAM" id="SSF55856">
    <property type="entry name" value="Cytochrome b5-like heme/steroid binding domain"/>
    <property type="match status" value="1"/>
</dbReference>
<evidence type="ECO:0000259" key="6">
    <source>
        <dbReference type="PROSITE" id="PS50255"/>
    </source>
</evidence>
<protein>
    <submittedName>
        <fullName evidence="8">Uncharacterized protein</fullName>
    </submittedName>
</protein>
<evidence type="ECO:0000313" key="9">
    <source>
        <dbReference type="Proteomes" id="UP000717328"/>
    </source>
</evidence>
<evidence type="ECO:0000256" key="3">
    <source>
        <dbReference type="ARBA" id="ARBA00022723"/>
    </source>
</evidence>
<dbReference type="InterPro" id="IPR000073">
    <property type="entry name" value="AB_hydrolase_1"/>
</dbReference>
<dbReference type="FunFam" id="3.10.120.10:FF:000009">
    <property type="entry name" value="Cytochrome b2, mitochondrial, putative"/>
    <property type="match status" value="1"/>
</dbReference>
<evidence type="ECO:0000256" key="4">
    <source>
        <dbReference type="ARBA" id="ARBA00023002"/>
    </source>
</evidence>
<dbReference type="InterPro" id="IPR008259">
    <property type="entry name" value="FMN_hydac_DH_AS"/>
</dbReference>
<dbReference type="GO" id="GO:0020037">
    <property type="term" value="F:heme binding"/>
    <property type="evidence" value="ECO:0007669"/>
    <property type="project" value="InterPro"/>
</dbReference>
<comment type="cofactor">
    <cofactor evidence="1">
        <name>FMN</name>
        <dbReference type="ChEBI" id="CHEBI:58210"/>
    </cofactor>
</comment>
<organism evidence="8 9">
    <name type="scientific">Sphagnurus paluster</name>
    <dbReference type="NCBI Taxonomy" id="117069"/>
    <lineage>
        <taxon>Eukaryota</taxon>
        <taxon>Fungi</taxon>
        <taxon>Dikarya</taxon>
        <taxon>Basidiomycota</taxon>
        <taxon>Agaricomycotina</taxon>
        <taxon>Agaricomycetes</taxon>
        <taxon>Agaricomycetidae</taxon>
        <taxon>Agaricales</taxon>
        <taxon>Tricholomatineae</taxon>
        <taxon>Lyophyllaceae</taxon>
        <taxon>Sphagnurus</taxon>
    </lineage>
</organism>
<keyword evidence="5" id="KW-0408">Iron</keyword>
<dbReference type="Gene3D" id="3.40.50.1820">
    <property type="entry name" value="alpha/beta hydrolase"/>
    <property type="match status" value="1"/>
</dbReference>
<dbReference type="SMART" id="SM01117">
    <property type="entry name" value="Cyt-b5"/>
    <property type="match status" value="1"/>
</dbReference>